<evidence type="ECO:0000256" key="2">
    <source>
        <dbReference type="ARBA" id="ARBA00004623"/>
    </source>
</evidence>
<keyword evidence="12" id="KW-0175">Coiled coil</keyword>
<keyword evidence="6" id="KW-0256">Endoplasmic reticulum</keyword>
<feature type="compositionally biased region" description="Low complexity" evidence="13">
    <location>
        <begin position="248"/>
        <end position="258"/>
    </location>
</feature>
<keyword evidence="5" id="KW-0813">Transport</keyword>
<evidence type="ECO:0000256" key="5">
    <source>
        <dbReference type="ARBA" id="ARBA00022448"/>
    </source>
</evidence>
<keyword evidence="7" id="KW-0072">Autophagy</keyword>
<dbReference type="GO" id="GO:0061723">
    <property type="term" value="P:glycophagy"/>
    <property type="evidence" value="ECO:0007669"/>
    <property type="project" value="TreeGrafter"/>
</dbReference>
<feature type="compositionally biased region" description="Acidic residues" evidence="13">
    <location>
        <begin position="604"/>
        <end position="613"/>
    </location>
</feature>
<evidence type="ECO:0000313" key="15">
    <source>
        <dbReference type="Proteomes" id="UP000324907"/>
    </source>
</evidence>
<evidence type="ECO:0000256" key="8">
    <source>
        <dbReference type="ARBA" id="ARBA00023055"/>
    </source>
</evidence>
<evidence type="ECO:0000256" key="1">
    <source>
        <dbReference type="ARBA" id="ARBA00004406"/>
    </source>
</evidence>
<evidence type="ECO:0000256" key="3">
    <source>
        <dbReference type="ARBA" id="ARBA00009714"/>
    </source>
</evidence>
<feature type="region of interest" description="Disordered" evidence="13">
    <location>
        <begin position="403"/>
        <end position="423"/>
    </location>
</feature>
<dbReference type="GO" id="GO:0005789">
    <property type="term" value="C:endoplasmic reticulum membrane"/>
    <property type="evidence" value="ECO:0007669"/>
    <property type="project" value="UniProtKB-SubCell"/>
</dbReference>
<dbReference type="GO" id="GO:0006869">
    <property type="term" value="P:lipid transport"/>
    <property type="evidence" value="ECO:0007669"/>
    <property type="project" value="UniProtKB-KW"/>
</dbReference>
<evidence type="ECO:0000256" key="12">
    <source>
        <dbReference type="SAM" id="Coils"/>
    </source>
</evidence>
<evidence type="ECO:0000256" key="13">
    <source>
        <dbReference type="SAM" id="MobiDB-lite"/>
    </source>
</evidence>
<gene>
    <name evidence="14" type="ORF">FNF28_05609</name>
</gene>
<dbReference type="EMBL" id="VLTL01000117">
    <property type="protein sequence ID" value="KAA0159920.1"/>
    <property type="molecule type" value="Genomic_DNA"/>
</dbReference>
<dbReference type="GO" id="GO:0000422">
    <property type="term" value="P:autophagy of mitochondrion"/>
    <property type="evidence" value="ECO:0007669"/>
    <property type="project" value="TreeGrafter"/>
</dbReference>
<evidence type="ECO:0000256" key="10">
    <source>
        <dbReference type="ARBA" id="ARBA00024479"/>
    </source>
</evidence>
<dbReference type="GO" id="GO:0032266">
    <property type="term" value="F:phosphatidylinositol-3-phosphate binding"/>
    <property type="evidence" value="ECO:0007669"/>
    <property type="project" value="TreeGrafter"/>
</dbReference>
<keyword evidence="9" id="KW-0472">Membrane</keyword>
<evidence type="ECO:0000256" key="4">
    <source>
        <dbReference type="ARBA" id="ARBA00018070"/>
    </source>
</evidence>
<evidence type="ECO:0000256" key="6">
    <source>
        <dbReference type="ARBA" id="ARBA00022824"/>
    </source>
</evidence>
<sequence length="737" mass="78468">MSFLTRPLKGMAMAQVKPLLDKFIKGDSLDADTVQVDTTGITINNVELNIDSLLEVAGMTAALPVRIEAAVVRRLKIRISWTELLSAPLSVDLDGVYVVATLRTDASSKEQLVAALAEAEAAVSARLAQAAAAHLAAATASVGPAEVGQAGRARSMTTSLLNRLADALRLSVRDVHIRLESRPHPALQHGGSGAGTADDWAEPQLRAEREREEKRLRLLQDASALRRKVVRAEGKALRLRQSRAASSIRQASVAGPAAPEDDGAPTEAAVVEAEEEAALLRQRLAEMLQQREQSAREAVLRLQARRFQSGRRQRTRGDDHVAYAAGVTLASLTVSSITPDGELSTGVRGDKATSFLRKRVQVEGLGVYLDSGCRLAVYGNDHGRGATALDVIDLMRRLAQDRESDADGAALPQGRRPLPTGYGSSGVPTPAEVQAMVEAAGAGDAAPLKALLARHDRESIAVRREVLDRLVTPAEEALAEASVATRREMRRWRRHYRRKRAAIRSADTALALAAVASIQNSGGSVWGASAGVSIDALLRAEAALGQLEAEASDDGEGGLPAVTARRRRAGQGTPRRLDGRGRAGGAHAAAARGSEQDGSSAGDDTGDETDDGAESGREEDMWPARMAAEQALLRELPLGRRNWILTPTSISLGVVLNDAGDPPAAELEPLVRESLGMAWAETVAAEMPSELDREAALQALEASRERPADMEAELDALEEQWDDFVSDPFAALCSVSW</sequence>
<comment type="subcellular location">
    <subcellularLocation>
        <location evidence="1">Endoplasmic reticulum membrane</location>
        <topology evidence="1">Peripheral membrane protein</topology>
    </subcellularLocation>
    <subcellularLocation>
        <location evidence="2">Preautophagosomal structure membrane</location>
        <topology evidence="2">Peripheral membrane protein</topology>
    </subcellularLocation>
</comment>
<dbReference type="GO" id="GO:0034045">
    <property type="term" value="C:phagophore assembly site membrane"/>
    <property type="evidence" value="ECO:0007669"/>
    <property type="project" value="UniProtKB-SubCell"/>
</dbReference>
<name>A0A5A8D6N8_CAFRO</name>
<comment type="catalytic activity">
    <reaction evidence="10">
        <text>a 1,2-diacyl-sn-glycero-3-phospho-L-serine(in) = a 1,2-diacyl-sn-glycero-3-phospho-L-serine(out)</text>
        <dbReference type="Rhea" id="RHEA:38663"/>
        <dbReference type="ChEBI" id="CHEBI:57262"/>
    </reaction>
</comment>
<dbReference type="GO" id="GO:0000045">
    <property type="term" value="P:autophagosome assembly"/>
    <property type="evidence" value="ECO:0007669"/>
    <property type="project" value="TreeGrafter"/>
</dbReference>
<feature type="region of interest" description="Disordered" evidence="13">
    <location>
        <begin position="549"/>
        <end position="622"/>
    </location>
</feature>
<keyword evidence="8" id="KW-0445">Lipid transport</keyword>
<evidence type="ECO:0000313" key="14">
    <source>
        <dbReference type="EMBL" id="KAA0159920.1"/>
    </source>
</evidence>
<evidence type="ECO:0000256" key="9">
    <source>
        <dbReference type="ARBA" id="ARBA00023136"/>
    </source>
</evidence>
<feature type="compositionally biased region" description="Low complexity" evidence="13">
    <location>
        <begin position="585"/>
        <end position="603"/>
    </location>
</feature>
<evidence type="ECO:0000256" key="7">
    <source>
        <dbReference type="ARBA" id="ARBA00023006"/>
    </source>
</evidence>
<dbReference type="GO" id="GO:0043495">
    <property type="term" value="F:protein-membrane adaptor activity"/>
    <property type="evidence" value="ECO:0007669"/>
    <property type="project" value="TreeGrafter"/>
</dbReference>
<organism evidence="14 15">
    <name type="scientific">Cafeteria roenbergensis</name>
    <name type="common">Marine flagellate</name>
    <dbReference type="NCBI Taxonomy" id="33653"/>
    <lineage>
        <taxon>Eukaryota</taxon>
        <taxon>Sar</taxon>
        <taxon>Stramenopiles</taxon>
        <taxon>Bigyra</taxon>
        <taxon>Opalozoa</taxon>
        <taxon>Bicosoecida</taxon>
        <taxon>Cafeteriaceae</taxon>
        <taxon>Cafeteria</taxon>
    </lineage>
</organism>
<evidence type="ECO:0000256" key="11">
    <source>
        <dbReference type="ARBA" id="ARBA00024615"/>
    </source>
</evidence>
<dbReference type="InterPro" id="IPR026849">
    <property type="entry name" value="ATG2"/>
</dbReference>
<feature type="region of interest" description="Disordered" evidence="13">
    <location>
        <begin position="248"/>
        <end position="267"/>
    </location>
</feature>
<accession>A0A5A8D6N8</accession>
<dbReference type="GO" id="GO:0061908">
    <property type="term" value="C:phagophore"/>
    <property type="evidence" value="ECO:0007669"/>
    <property type="project" value="TreeGrafter"/>
</dbReference>
<reference evidence="14 15" key="1">
    <citation type="submission" date="2019-07" db="EMBL/GenBank/DDBJ databases">
        <title>Genomes of Cafeteria roenbergensis.</title>
        <authorList>
            <person name="Fischer M.G."/>
            <person name="Hackl T."/>
            <person name="Roman M."/>
        </authorList>
    </citation>
    <scope>NUCLEOTIDE SEQUENCE [LARGE SCALE GENOMIC DNA]</scope>
    <source>
        <strain evidence="14 15">RCC970-E3</strain>
    </source>
</reference>
<dbReference type="Proteomes" id="UP000324907">
    <property type="component" value="Unassembled WGS sequence"/>
</dbReference>
<comment type="catalytic activity">
    <reaction evidence="11">
        <text>a 1,2-diacyl-sn-glycero-3-phosphoethanolamine(in) = a 1,2-diacyl-sn-glycero-3-phosphoethanolamine(out)</text>
        <dbReference type="Rhea" id="RHEA:38895"/>
        <dbReference type="ChEBI" id="CHEBI:64612"/>
    </reaction>
</comment>
<proteinExistence type="inferred from homology"/>
<dbReference type="GO" id="GO:0061709">
    <property type="term" value="P:reticulophagy"/>
    <property type="evidence" value="ECO:0007669"/>
    <property type="project" value="TreeGrafter"/>
</dbReference>
<protein>
    <recommendedName>
        <fullName evidence="4">Autophagy-related protein 2</fullName>
    </recommendedName>
</protein>
<dbReference type="GO" id="GO:0034727">
    <property type="term" value="P:piecemeal microautophagy of the nucleus"/>
    <property type="evidence" value="ECO:0007669"/>
    <property type="project" value="TreeGrafter"/>
</dbReference>
<dbReference type="PANTHER" id="PTHR13190">
    <property type="entry name" value="AUTOPHAGY-RELATED 2, ISOFORM A"/>
    <property type="match status" value="1"/>
</dbReference>
<feature type="coiled-coil region" evidence="12">
    <location>
        <begin position="270"/>
        <end position="305"/>
    </location>
</feature>
<comment type="similarity">
    <text evidence="3">Belongs to the ATG2 family.</text>
</comment>
<dbReference type="PANTHER" id="PTHR13190:SF1">
    <property type="entry name" value="AUTOPHAGY-RELATED 2, ISOFORM A"/>
    <property type="match status" value="1"/>
</dbReference>
<dbReference type="AlphaFoldDB" id="A0A5A8D6N8"/>
<comment type="caution">
    <text evidence="14">The sequence shown here is derived from an EMBL/GenBank/DDBJ whole genome shotgun (WGS) entry which is preliminary data.</text>
</comment>